<evidence type="ECO:0000313" key="2">
    <source>
        <dbReference type="Proteomes" id="UP000033847"/>
    </source>
</evidence>
<name>A0A0G0YR51_UNCKA</name>
<protein>
    <submittedName>
        <fullName evidence="1">Uncharacterized protein</fullName>
    </submittedName>
</protein>
<sequence length="97" mass="10597">MQPEKLVIAIIKEQSLIIGERLAKSRAEETGVVSFSSQKIEDVVLAPGEPAQIIQKLIDSYMEVFGKASVEVCVGVMRKYPITEINNLVPEALKAGI</sequence>
<comment type="caution">
    <text evidence="1">The sequence shown here is derived from an EMBL/GenBank/DDBJ whole genome shotgun (WGS) entry which is preliminary data.</text>
</comment>
<dbReference type="EMBL" id="LCCU01000004">
    <property type="protein sequence ID" value="KKS39107.1"/>
    <property type="molecule type" value="Genomic_DNA"/>
</dbReference>
<organism evidence="1 2">
    <name type="scientific">candidate division WWE3 bacterium GW2011_GWF1_42_14</name>
    <dbReference type="NCBI Taxonomy" id="1619138"/>
    <lineage>
        <taxon>Bacteria</taxon>
        <taxon>Katanobacteria</taxon>
    </lineage>
</organism>
<dbReference type="AlphaFoldDB" id="A0A0G0YR51"/>
<dbReference type="Proteomes" id="UP000033847">
    <property type="component" value="Unassembled WGS sequence"/>
</dbReference>
<gene>
    <name evidence="1" type="ORF">UV00_C0004G0033</name>
</gene>
<evidence type="ECO:0000313" key="1">
    <source>
        <dbReference type="EMBL" id="KKS39107.1"/>
    </source>
</evidence>
<accession>A0A0G0YR51</accession>
<reference evidence="1 2" key="1">
    <citation type="journal article" date="2015" name="Nature">
        <title>rRNA introns, odd ribosomes, and small enigmatic genomes across a large radiation of phyla.</title>
        <authorList>
            <person name="Brown C.T."/>
            <person name="Hug L.A."/>
            <person name="Thomas B.C."/>
            <person name="Sharon I."/>
            <person name="Castelle C.J."/>
            <person name="Singh A."/>
            <person name="Wilkins M.J."/>
            <person name="Williams K.H."/>
            <person name="Banfield J.F."/>
        </authorList>
    </citation>
    <scope>NUCLEOTIDE SEQUENCE [LARGE SCALE GENOMIC DNA]</scope>
</reference>
<proteinExistence type="predicted"/>